<dbReference type="PANTHER" id="PTHR28038">
    <property type="entry name" value="ADL329WP"/>
    <property type="match status" value="1"/>
</dbReference>
<keyword evidence="3 5" id="KW-1133">Transmembrane helix</keyword>
<proteinExistence type="predicted"/>
<dbReference type="OrthoDB" id="284718at2759"/>
<accession>A0A9N9Q7D2</accession>
<comment type="subcellular location">
    <subcellularLocation>
        <location evidence="1">Membrane</location>
    </subcellularLocation>
</comment>
<dbReference type="InterPro" id="IPR005351">
    <property type="entry name" value="ASTER"/>
</dbReference>
<dbReference type="PANTHER" id="PTHR28038:SF1">
    <property type="entry name" value="ADL329WP"/>
    <property type="match status" value="1"/>
</dbReference>
<sequence length="115" mass="12266">MSNKKDMRRPDLVIPYQAPVAKDSPSDISSTLGSTLPMVAMFTRNKFIGWAAVVLAVQNWLGESQESKKASTQPAYLSVGMAFMSLVVTYLPVFMPPTGAKMGTGTEAPSAVPVA</sequence>
<dbReference type="Proteomes" id="UP000701801">
    <property type="component" value="Unassembled WGS sequence"/>
</dbReference>
<evidence type="ECO:0000313" key="6">
    <source>
        <dbReference type="EMBL" id="CAG8977849.1"/>
    </source>
</evidence>
<name>A0A9N9Q7D2_9HELO</name>
<dbReference type="EMBL" id="CAJVRM010000237">
    <property type="protein sequence ID" value="CAG8977849.1"/>
    <property type="molecule type" value="Genomic_DNA"/>
</dbReference>
<keyword evidence="4 5" id="KW-0472">Membrane</keyword>
<dbReference type="GO" id="GO:0045048">
    <property type="term" value="P:protein insertion into ER membrane"/>
    <property type="evidence" value="ECO:0007669"/>
    <property type="project" value="InterPro"/>
</dbReference>
<evidence type="ECO:0000256" key="3">
    <source>
        <dbReference type="ARBA" id="ARBA00022989"/>
    </source>
</evidence>
<reference evidence="6" key="1">
    <citation type="submission" date="2021-07" db="EMBL/GenBank/DDBJ databases">
        <authorList>
            <person name="Durling M."/>
        </authorList>
    </citation>
    <scope>NUCLEOTIDE SEQUENCE</scope>
</reference>
<dbReference type="GO" id="GO:0005789">
    <property type="term" value="C:endoplasmic reticulum membrane"/>
    <property type="evidence" value="ECO:0007669"/>
    <property type="project" value="InterPro"/>
</dbReference>
<gene>
    <name evidence="6" type="ORF">HYALB_00011655</name>
</gene>
<organism evidence="6 7">
    <name type="scientific">Hymenoscyphus albidus</name>
    <dbReference type="NCBI Taxonomy" id="595503"/>
    <lineage>
        <taxon>Eukaryota</taxon>
        <taxon>Fungi</taxon>
        <taxon>Dikarya</taxon>
        <taxon>Ascomycota</taxon>
        <taxon>Pezizomycotina</taxon>
        <taxon>Leotiomycetes</taxon>
        <taxon>Helotiales</taxon>
        <taxon>Helotiaceae</taxon>
        <taxon>Hymenoscyphus</taxon>
    </lineage>
</organism>
<keyword evidence="2 5" id="KW-0812">Transmembrane</keyword>
<evidence type="ECO:0000256" key="2">
    <source>
        <dbReference type="ARBA" id="ARBA00022692"/>
    </source>
</evidence>
<dbReference type="Pfam" id="PF03669">
    <property type="entry name" value="ASTER"/>
    <property type="match status" value="1"/>
</dbReference>
<comment type="caution">
    <text evidence="6">The sequence shown here is derived from an EMBL/GenBank/DDBJ whole genome shotgun (WGS) entry which is preliminary data.</text>
</comment>
<evidence type="ECO:0000256" key="4">
    <source>
        <dbReference type="ARBA" id="ARBA00023136"/>
    </source>
</evidence>
<evidence type="ECO:0008006" key="8">
    <source>
        <dbReference type="Google" id="ProtNLM"/>
    </source>
</evidence>
<protein>
    <recommendedName>
        <fullName evidence="8">Protein Asterix</fullName>
    </recommendedName>
</protein>
<dbReference type="GO" id="GO:0044183">
    <property type="term" value="F:protein folding chaperone"/>
    <property type="evidence" value="ECO:0007669"/>
    <property type="project" value="InterPro"/>
</dbReference>
<evidence type="ECO:0000313" key="7">
    <source>
        <dbReference type="Proteomes" id="UP000701801"/>
    </source>
</evidence>
<evidence type="ECO:0000256" key="1">
    <source>
        <dbReference type="ARBA" id="ARBA00004370"/>
    </source>
</evidence>
<feature type="transmembrane region" description="Helical" evidence="5">
    <location>
        <begin position="74"/>
        <end position="93"/>
    </location>
</feature>
<dbReference type="AlphaFoldDB" id="A0A9N9Q7D2"/>
<keyword evidence="7" id="KW-1185">Reference proteome</keyword>
<evidence type="ECO:0000256" key="5">
    <source>
        <dbReference type="SAM" id="Phobius"/>
    </source>
</evidence>